<dbReference type="Pfam" id="PF01040">
    <property type="entry name" value="UbiA"/>
    <property type="match status" value="1"/>
</dbReference>
<dbReference type="PaxDb" id="65489-OBART07G19680.1"/>
<evidence type="ECO:0000256" key="1">
    <source>
        <dbReference type="ARBA" id="ARBA00004141"/>
    </source>
</evidence>
<proteinExistence type="inferred from homology"/>
<feature type="transmembrane region" description="Helical" evidence="7">
    <location>
        <begin position="88"/>
        <end position="109"/>
    </location>
</feature>
<comment type="subcellular location">
    <subcellularLocation>
        <location evidence="1">Membrane</location>
        <topology evidence="1">Multi-pass membrane protein</topology>
    </subcellularLocation>
</comment>
<dbReference type="STRING" id="65489.A0A0D3GSQ4"/>
<keyword evidence="3" id="KW-0808">Transferase</keyword>
<dbReference type="PANTHER" id="PTHR43009">
    <property type="entry name" value="HOMOGENTISATE SOLANESYLTRANSFERASE, CHLOROPLASTIC"/>
    <property type="match status" value="1"/>
</dbReference>
<evidence type="ECO:0000256" key="7">
    <source>
        <dbReference type="SAM" id="Phobius"/>
    </source>
</evidence>
<name>A0A0D3GSQ4_9ORYZ</name>
<keyword evidence="5 7" id="KW-1133">Transmembrane helix</keyword>
<evidence type="ECO:0000313" key="8">
    <source>
        <dbReference type="EnsemblPlants" id="OBART07G19680.1"/>
    </source>
</evidence>
<evidence type="ECO:0000256" key="3">
    <source>
        <dbReference type="ARBA" id="ARBA00022679"/>
    </source>
</evidence>
<reference evidence="8" key="2">
    <citation type="submission" date="2015-03" db="UniProtKB">
        <authorList>
            <consortium name="EnsemblPlants"/>
        </authorList>
    </citation>
    <scope>IDENTIFICATION</scope>
</reference>
<reference evidence="8" key="1">
    <citation type="journal article" date="2009" name="Rice">
        <title>De Novo Next Generation Sequencing of Plant Genomes.</title>
        <authorList>
            <person name="Rounsley S."/>
            <person name="Marri P.R."/>
            <person name="Yu Y."/>
            <person name="He R."/>
            <person name="Sisneros N."/>
            <person name="Goicoechea J.L."/>
            <person name="Lee S.J."/>
            <person name="Angelova A."/>
            <person name="Kudrna D."/>
            <person name="Luo M."/>
            <person name="Affourtit J."/>
            <person name="Desany B."/>
            <person name="Knight J."/>
            <person name="Niazi F."/>
            <person name="Egholm M."/>
            <person name="Wing R.A."/>
        </authorList>
    </citation>
    <scope>NUCLEOTIDE SEQUENCE [LARGE SCALE GENOMIC DNA]</scope>
    <source>
        <strain evidence="8">cv. IRGC 105608</strain>
    </source>
</reference>
<dbReference type="eggNOG" id="ENOG502QUHT">
    <property type="taxonomic scope" value="Eukaryota"/>
</dbReference>
<dbReference type="AlphaFoldDB" id="A0A0D3GSQ4"/>
<organism evidence="8">
    <name type="scientific">Oryza barthii</name>
    <dbReference type="NCBI Taxonomy" id="65489"/>
    <lineage>
        <taxon>Eukaryota</taxon>
        <taxon>Viridiplantae</taxon>
        <taxon>Streptophyta</taxon>
        <taxon>Embryophyta</taxon>
        <taxon>Tracheophyta</taxon>
        <taxon>Spermatophyta</taxon>
        <taxon>Magnoliopsida</taxon>
        <taxon>Liliopsida</taxon>
        <taxon>Poales</taxon>
        <taxon>Poaceae</taxon>
        <taxon>BOP clade</taxon>
        <taxon>Oryzoideae</taxon>
        <taxon>Oryzeae</taxon>
        <taxon>Oryzinae</taxon>
        <taxon>Oryza</taxon>
    </lineage>
</organism>
<feature type="transmembrane region" description="Helical" evidence="7">
    <location>
        <begin position="168"/>
        <end position="190"/>
    </location>
</feature>
<evidence type="ECO:0000313" key="9">
    <source>
        <dbReference type="Proteomes" id="UP000026960"/>
    </source>
</evidence>
<feature type="transmembrane region" description="Helical" evidence="7">
    <location>
        <begin position="197"/>
        <end position="217"/>
    </location>
</feature>
<evidence type="ECO:0000256" key="5">
    <source>
        <dbReference type="ARBA" id="ARBA00022989"/>
    </source>
</evidence>
<dbReference type="PANTHER" id="PTHR43009:SF10">
    <property type="entry name" value="HOMOGENTISATE SOLANESYLTRANSFERASE, CHLOROPLASTIC"/>
    <property type="match status" value="1"/>
</dbReference>
<keyword evidence="4 7" id="KW-0812">Transmembrane</keyword>
<dbReference type="EnsemblPlants" id="OBART07G19680.1">
    <property type="protein sequence ID" value="OBART07G19680.1"/>
    <property type="gene ID" value="OBART07G19680"/>
</dbReference>
<dbReference type="HOGENOM" id="CLU_048963_2_0_1"/>
<keyword evidence="6 7" id="KW-0472">Membrane</keyword>
<dbReference type="GO" id="GO:0016765">
    <property type="term" value="F:transferase activity, transferring alkyl or aryl (other than methyl) groups"/>
    <property type="evidence" value="ECO:0007669"/>
    <property type="project" value="InterPro"/>
</dbReference>
<dbReference type="Proteomes" id="UP000026960">
    <property type="component" value="Chromosome 7"/>
</dbReference>
<evidence type="ECO:0008006" key="10">
    <source>
        <dbReference type="Google" id="ProtNLM"/>
    </source>
</evidence>
<dbReference type="InterPro" id="IPR000537">
    <property type="entry name" value="UbiA_prenyltransferase"/>
</dbReference>
<evidence type="ECO:0000256" key="6">
    <source>
        <dbReference type="ARBA" id="ARBA00023136"/>
    </source>
</evidence>
<keyword evidence="9" id="KW-1185">Reference proteome</keyword>
<comment type="similarity">
    <text evidence="2">Belongs to the UbiA prenyltransferase family.</text>
</comment>
<evidence type="ECO:0000256" key="2">
    <source>
        <dbReference type="ARBA" id="ARBA00005985"/>
    </source>
</evidence>
<dbReference type="Gramene" id="OBART07G19680.1">
    <property type="protein sequence ID" value="OBART07G19680.1"/>
    <property type="gene ID" value="OBART07G19680"/>
</dbReference>
<protein>
    <recommendedName>
        <fullName evidence="10">Homogentisate phytyltransferase</fullName>
    </recommendedName>
</protein>
<accession>A0A0D3GSQ4</accession>
<feature type="transmembrane region" description="Helical" evidence="7">
    <location>
        <begin position="121"/>
        <end position="141"/>
    </location>
</feature>
<sequence length="248" mass="27696">MASLASPPLPCFGALPACPLQRRTLEPARRRAGVLSSWCSWTSPIIEDIVRPQGFLLEIFTATYNSRNCLGIHVWVNKPYLPIAAGDLSVQTAWLLVVRGFLLNFGVYYATRAALGLTFQWSSPVAFITCFVTLFALVIAITKDLPDVEGDRKYQISTLATKLGVRNIAFLGSGLLIANYVAAIAIAFLMPQAFRRTVMVPVHAALAVGIIFQTWVLEQAKYTKDAISQYYRFIWNLFYAEYIFFPLI</sequence>
<evidence type="ECO:0000256" key="4">
    <source>
        <dbReference type="ARBA" id="ARBA00022692"/>
    </source>
</evidence>
<dbReference type="GO" id="GO:0016020">
    <property type="term" value="C:membrane"/>
    <property type="evidence" value="ECO:0007669"/>
    <property type="project" value="UniProtKB-SubCell"/>
</dbReference>